<accession>A0ABR9YQI1</accession>
<keyword evidence="2" id="KW-1185">Reference proteome</keyword>
<gene>
    <name evidence="1" type="ORF">HKD31_15190</name>
</gene>
<dbReference type="RefSeq" id="WP_081107120.1">
    <property type="nucleotide sequence ID" value="NZ_JABCQF010000024.1"/>
</dbReference>
<dbReference type="Proteomes" id="UP000644588">
    <property type="component" value="Unassembled WGS sequence"/>
</dbReference>
<sequence length="106" mass="11591">MAIDLPPPIAHFIETTNTGDTANFLSCFTADAFLSDWGRNYQGRAGIARWNRSDNIGVHAHLVPLDVHTIMTGYSVTIKVTGKGFNGVGTMKFQLQDNQIVGLIIE</sequence>
<evidence type="ECO:0000313" key="1">
    <source>
        <dbReference type="EMBL" id="MBF0884059.1"/>
    </source>
</evidence>
<dbReference type="SUPFAM" id="SSF54427">
    <property type="entry name" value="NTF2-like"/>
    <property type="match status" value="1"/>
</dbReference>
<comment type="caution">
    <text evidence="1">The sequence shown here is derived from an EMBL/GenBank/DDBJ whole genome shotgun (WGS) entry which is preliminary data.</text>
</comment>
<dbReference type="InterPro" id="IPR032710">
    <property type="entry name" value="NTF2-like_dom_sf"/>
</dbReference>
<dbReference type="Gene3D" id="3.10.450.50">
    <property type="match status" value="1"/>
</dbReference>
<dbReference type="EMBL" id="JABCQF010000024">
    <property type="protein sequence ID" value="MBF0884059.1"/>
    <property type="molecule type" value="Genomic_DNA"/>
</dbReference>
<proteinExistence type="predicted"/>
<reference evidence="2" key="1">
    <citation type="submission" date="2020-04" db="EMBL/GenBank/DDBJ databases">
        <title>Description of novel Gluconacetobacter.</title>
        <authorList>
            <person name="Sombolestani A."/>
        </authorList>
    </citation>
    <scope>NUCLEOTIDE SEQUENCE [LARGE SCALE GENOMIC DNA]</scope>
    <source>
        <strain evidence="2">R-71646</strain>
    </source>
</reference>
<reference evidence="1 2" key="2">
    <citation type="submission" date="2020-11" db="EMBL/GenBank/DDBJ databases">
        <title>Description of novel Gluconobacter species.</title>
        <authorList>
            <person name="Cleenwerck I."/>
            <person name="Cnockaert M."/>
            <person name="Borremans W."/>
            <person name="Wieme A.D."/>
            <person name="De Vuyst L."/>
            <person name="Vandamme P."/>
        </authorList>
    </citation>
    <scope>NUCLEOTIDE SEQUENCE [LARGE SCALE GENOMIC DNA]</scope>
    <source>
        <strain evidence="1 2">R-71646</strain>
    </source>
</reference>
<organism evidence="1 2">
    <name type="scientific">Gluconobacter potus</name>
    <dbReference type="NCBI Taxonomy" id="2724927"/>
    <lineage>
        <taxon>Bacteria</taxon>
        <taxon>Pseudomonadati</taxon>
        <taxon>Pseudomonadota</taxon>
        <taxon>Alphaproteobacteria</taxon>
        <taxon>Acetobacterales</taxon>
        <taxon>Acetobacteraceae</taxon>
        <taxon>Gluconobacter</taxon>
    </lineage>
</organism>
<name>A0ABR9YQI1_9PROT</name>
<protein>
    <submittedName>
        <fullName evidence="1">Nuclear transport factor 2 family protein</fullName>
    </submittedName>
</protein>
<evidence type="ECO:0000313" key="2">
    <source>
        <dbReference type="Proteomes" id="UP000644588"/>
    </source>
</evidence>